<reference evidence="1 2" key="1">
    <citation type="submission" date="2019-08" db="EMBL/GenBank/DDBJ databases">
        <title>The genome of the soybean aphid Biotype 1, its phylome, world population structure and adaptation to the North American continent.</title>
        <authorList>
            <person name="Giordano R."/>
            <person name="Donthu R.K."/>
            <person name="Hernandez A.G."/>
            <person name="Wright C.L."/>
            <person name="Zimin A.V."/>
        </authorList>
    </citation>
    <scope>NUCLEOTIDE SEQUENCE [LARGE SCALE GENOMIC DNA]</scope>
    <source>
        <tissue evidence="1">Whole aphids</tissue>
    </source>
</reference>
<accession>A0A6G0U5Y3</accession>
<evidence type="ECO:0000313" key="1">
    <source>
        <dbReference type="EMBL" id="KAE9543636.1"/>
    </source>
</evidence>
<name>A0A6G0U5Y3_APHGL</name>
<proteinExistence type="predicted"/>
<protein>
    <submittedName>
        <fullName evidence="1">Uncharacterized protein</fullName>
    </submittedName>
</protein>
<dbReference type="OrthoDB" id="10621145at2759"/>
<keyword evidence="2" id="KW-1185">Reference proteome</keyword>
<dbReference type="AlphaFoldDB" id="A0A6G0U5Y3"/>
<sequence length="262" mass="31201">MPFELTSYLLIIPTLAIHLIADKSIIKLRNPCMYTCICMRVQIYTYKKVVIRIVCAIYVLFDLLHDRKTKKKKSGIYDLYFLNNNKYLKSFEDKSLSLRYFLLEGKLMENLVLNFLSLDINTTIFMIFQIQNYLHIFAINSSKKCLSYNHKKNRFGRKLVLRKNSRFSLTFYLFFSIYWKMFTFNLYNAPRIFTLPSGTTLELCCTQTQKKIFRSFSFLYDSGINLDRQYAGSECYLKLKKRSRFRTNRSHQIAVIENVDTT</sequence>
<organism evidence="1 2">
    <name type="scientific">Aphis glycines</name>
    <name type="common">Soybean aphid</name>
    <dbReference type="NCBI Taxonomy" id="307491"/>
    <lineage>
        <taxon>Eukaryota</taxon>
        <taxon>Metazoa</taxon>
        <taxon>Ecdysozoa</taxon>
        <taxon>Arthropoda</taxon>
        <taxon>Hexapoda</taxon>
        <taxon>Insecta</taxon>
        <taxon>Pterygota</taxon>
        <taxon>Neoptera</taxon>
        <taxon>Paraneoptera</taxon>
        <taxon>Hemiptera</taxon>
        <taxon>Sternorrhyncha</taxon>
        <taxon>Aphidomorpha</taxon>
        <taxon>Aphidoidea</taxon>
        <taxon>Aphididae</taxon>
        <taxon>Aphidini</taxon>
        <taxon>Aphis</taxon>
        <taxon>Aphis</taxon>
    </lineage>
</organism>
<dbReference type="Proteomes" id="UP000475862">
    <property type="component" value="Unassembled WGS sequence"/>
</dbReference>
<comment type="caution">
    <text evidence="1">The sequence shown here is derived from an EMBL/GenBank/DDBJ whole genome shotgun (WGS) entry which is preliminary data.</text>
</comment>
<dbReference type="EMBL" id="VYZN01000008">
    <property type="protein sequence ID" value="KAE9543636.1"/>
    <property type="molecule type" value="Genomic_DNA"/>
</dbReference>
<gene>
    <name evidence="1" type="ORF">AGLY_002436</name>
</gene>
<evidence type="ECO:0000313" key="2">
    <source>
        <dbReference type="Proteomes" id="UP000475862"/>
    </source>
</evidence>